<name>A0ABT6ID06_9PSED</name>
<evidence type="ECO:0000256" key="1">
    <source>
        <dbReference type="SAM" id="MobiDB-lite"/>
    </source>
</evidence>
<sequence>MAINAELKAEILRRLYHSHPEGLGNEILDNHHGEEAVMDVLQDLQEHGLIQKGHLSVDTQGQRSLMPPVKLTSAGADVAKDVE</sequence>
<reference evidence="2 3" key="1">
    <citation type="submission" date="2022-10" db="EMBL/GenBank/DDBJ databases">
        <title>A novel Pseudomonas species, isolated from Passiflora incarnata leaves.</title>
        <authorList>
            <person name="Cueva-Yesquen L.G."/>
            <person name="Fantinatti-Garboggini F."/>
        </authorList>
    </citation>
    <scope>NUCLEOTIDE SEQUENCE [LARGE SCALE GENOMIC DNA]</scope>
    <source>
        <strain evidence="2 3">CBMAI 2609</strain>
    </source>
</reference>
<comment type="caution">
    <text evidence="2">The sequence shown here is derived from an EMBL/GenBank/DDBJ whole genome shotgun (WGS) entry which is preliminary data.</text>
</comment>
<gene>
    <name evidence="2" type="ORF">OMP44_05390</name>
</gene>
<dbReference type="RefSeq" id="WP_280306881.1">
    <property type="nucleotide sequence ID" value="NZ_JAPDIQ010000002.1"/>
</dbReference>
<feature type="region of interest" description="Disordered" evidence="1">
    <location>
        <begin position="58"/>
        <end position="83"/>
    </location>
</feature>
<proteinExistence type="predicted"/>
<evidence type="ECO:0000313" key="2">
    <source>
        <dbReference type="EMBL" id="MDH4762346.1"/>
    </source>
</evidence>
<dbReference type="EMBL" id="JAPDIQ010000002">
    <property type="protein sequence ID" value="MDH4762346.1"/>
    <property type="molecule type" value="Genomic_DNA"/>
</dbReference>
<keyword evidence="3" id="KW-1185">Reference proteome</keyword>
<dbReference type="Proteomes" id="UP001157461">
    <property type="component" value="Unassembled WGS sequence"/>
</dbReference>
<evidence type="ECO:0000313" key="3">
    <source>
        <dbReference type="Proteomes" id="UP001157461"/>
    </source>
</evidence>
<protein>
    <submittedName>
        <fullName evidence="2">Uncharacterized protein</fullName>
    </submittedName>
</protein>
<organism evidence="2 3">
    <name type="scientific">Pseudomonas flavocrustae</name>
    <dbReference type="NCBI Taxonomy" id="2991719"/>
    <lineage>
        <taxon>Bacteria</taxon>
        <taxon>Pseudomonadati</taxon>
        <taxon>Pseudomonadota</taxon>
        <taxon>Gammaproteobacteria</taxon>
        <taxon>Pseudomonadales</taxon>
        <taxon>Pseudomonadaceae</taxon>
        <taxon>Pseudomonas</taxon>
    </lineage>
</organism>
<accession>A0ABT6ID06</accession>